<dbReference type="Gene3D" id="3.90.79.10">
    <property type="entry name" value="Nucleoside Triphosphate Pyrophosphohydrolase"/>
    <property type="match status" value="1"/>
</dbReference>
<dbReference type="SUPFAM" id="SSF55811">
    <property type="entry name" value="Nudix"/>
    <property type="match status" value="1"/>
</dbReference>
<dbReference type="GO" id="GO:0046872">
    <property type="term" value="F:metal ion binding"/>
    <property type="evidence" value="ECO:0007669"/>
    <property type="project" value="UniProtKB-KW"/>
</dbReference>
<evidence type="ECO:0000313" key="6">
    <source>
        <dbReference type="Proteomes" id="UP000886687"/>
    </source>
</evidence>
<dbReference type="Proteomes" id="UP000886687">
    <property type="component" value="Unassembled WGS sequence"/>
</dbReference>
<keyword evidence="3" id="KW-0460">Magnesium</keyword>
<dbReference type="PRINTS" id="PR01404">
    <property type="entry name" value="NPPPHYDRLASE"/>
</dbReference>
<dbReference type="PANTHER" id="PTHR21340:SF0">
    <property type="entry name" value="BIS(5'-NUCLEOSYL)-TETRAPHOSPHATASE [ASYMMETRICAL]"/>
    <property type="match status" value="1"/>
</dbReference>
<dbReference type="GO" id="GO:0008828">
    <property type="term" value="F:dATP diphosphatase activity"/>
    <property type="evidence" value="ECO:0007669"/>
    <property type="project" value="InterPro"/>
</dbReference>
<dbReference type="CDD" id="cd04664">
    <property type="entry name" value="NUDIX_DHNTPase_like"/>
    <property type="match status" value="1"/>
</dbReference>
<accession>A0A9E4K399</accession>
<dbReference type="InterPro" id="IPR003564">
    <property type="entry name" value="DHNTPase"/>
</dbReference>
<keyword evidence="1 5" id="KW-0378">Hydrolase</keyword>
<feature type="binding site" evidence="2">
    <location>
        <position position="133"/>
    </location>
    <ligand>
        <name>substrate</name>
    </ligand>
</feature>
<dbReference type="InterPro" id="IPR015797">
    <property type="entry name" value="NUDIX_hydrolase-like_dom_sf"/>
</dbReference>
<name>A0A9E4K399_9GAMM</name>
<dbReference type="Pfam" id="PF00293">
    <property type="entry name" value="NUDIX"/>
    <property type="match status" value="1"/>
</dbReference>
<evidence type="ECO:0000256" key="2">
    <source>
        <dbReference type="PIRSR" id="PIRSR603564-1"/>
    </source>
</evidence>
<organism evidence="5 6">
    <name type="scientific">Candidatus Thiodiazotropha lotti</name>
    <dbReference type="NCBI Taxonomy" id="2792787"/>
    <lineage>
        <taxon>Bacteria</taxon>
        <taxon>Pseudomonadati</taxon>
        <taxon>Pseudomonadota</taxon>
        <taxon>Gammaproteobacteria</taxon>
        <taxon>Chromatiales</taxon>
        <taxon>Sedimenticolaceae</taxon>
        <taxon>Candidatus Thiodiazotropha</taxon>
    </lineage>
</organism>
<dbReference type="EC" id="3.6.1.67" evidence="5"/>
<dbReference type="GO" id="GO:0004081">
    <property type="term" value="F:bis(5'-nucleosyl)-tetraphosphatase (asymmetrical) activity"/>
    <property type="evidence" value="ECO:0007669"/>
    <property type="project" value="TreeGrafter"/>
</dbReference>
<dbReference type="GO" id="GO:0046656">
    <property type="term" value="P:folic acid biosynthetic process"/>
    <property type="evidence" value="ECO:0007669"/>
    <property type="project" value="InterPro"/>
</dbReference>
<protein>
    <submittedName>
        <fullName evidence="5">Dihydroneopterin triphosphate diphosphatase</fullName>
        <ecNumber evidence="5">3.6.1.67</ecNumber>
    </submittedName>
</protein>
<evidence type="ECO:0000259" key="4">
    <source>
        <dbReference type="PROSITE" id="PS51462"/>
    </source>
</evidence>
<dbReference type="EMBL" id="JAEPDI010000003">
    <property type="protein sequence ID" value="MCG7938635.1"/>
    <property type="molecule type" value="Genomic_DNA"/>
</dbReference>
<proteinExistence type="predicted"/>
<sequence length="150" mass="17431">MSGRDYKRPESVLVVVYTQAGQVLMMRRVRPKHFWQSVTGSLEWGESAAQAARRELYEETGIMAGDRLIDLRQQVSFPILPAWRTRYAAAAHSNKEHWFGLQLPSRRIPILQANEHSEYRWVSSDQALRMASSWTNRKAIRYLISGRSIR</sequence>
<feature type="binding site" evidence="2">
    <location>
        <position position="28"/>
    </location>
    <ligand>
        <name>substrate</name>
    </ligand>
</feature>
<evidence type="ECO:0000313" key="5">
    <source>
        <dbReference type="EMBL" id="MCG7938635.1"/>
    </source>
</evidence>
<dbReference type="PANTHER" id="PTHR21340">
    <property type="entry name" value="DIADENOSINE 5,5-P1,P4-TETRAPHOSPHATE PYROPHOSPHOHYDROLASE MUTT"/>
    <property type="match status" value="1"/>
</dbReference>
<dbReference type="InterPro" id="IPR020084">
    <property type="entry name" value="NUDIX_hydrolase_CS"/>
</dbReference>
<gene>
    <name evidence="5" type="primary">nudB</name>
    <name evidence="5" type="ORF">JAZ04_07230</name>
</gene>
<keyword evidence="3" id="KW-0479">Metal-binding</keyword>
<dbReference type="GO" id="GO:0019177">
    <property type="term" value="F:dihydroneopterin triphosphate pyrophosphohydrolase activity"/>
    <property type="evidence" value="ECO:0007669"/>
    <property type="project" value="UniProtKB-EC"/>
</dbReference>
<dbReference type="InterPro" id="IPR051325">
    <property type="entry name" value="Nudix_hydrolase_domain"/>
</dbReference>
<dbReference type="AlphaFoldDB" id="A0A9E4K399"/>
<dbReference type="InterPro" id="IPR000086">
    <property type="entry name" value="NUDIX_hydrolase_dom"/>
</dbReference>
<feature type="binding site" evidence="3">
    <location>
        <position position="55"/>
    </location>
    <ligand>
        <name>Mg(2+)</name>
        <dbReference type="ChEBI" id="CHEBI:18420"/>
    </ligand>
</feature>
<comment type="caution">
    <text evidence="5">The sequence shown here is derived from an EMBL/GenBank/DDBJ whole genome shotgun (WGS) entry which is preliminary data.</text>
</comment>
<dbReference type="PROSITE" id="PS51462">
    <property type="entry name" value="NUDIX"/>
    <property type="match status" value="1"/>
</dbReference>
<reference evidence="5" key="1">
    <citation type="journal article" date="2021" name="Proc. Natl. Acad. Sci. U.S.A.">
        <title>Global biogeography of chemosynthetic symbionts reveals both localized and globally distributed symbiont groups. .</title>
        <authorList>
            <person name="Osvatic J.T."/>
            <person name="Wilkins L.G.E."/>
            <person name="Leibrecht L."/>
            <person name="Leray M."/>
            <person name="Zauner S."/>
            <person name="Polzin J."/>
            <person name="Camacho Y."/>
            <person name="Gros O."/>
            <person name="van Gils J.A."/>
            <person name="Eisen J.A."/>
            <person name="Petersen J.M."/>
            <person name="Yuen B."/>
        </authorList>
    </citation>
    <scope>NUCLEOTIDE SEQUENCE</scope>
    <source>
        <strain evidence="5">MAGL173</strain>
    </source>
</reference>
<dbReference type="NCBIfam" id="NF006961">
    <property type="entry name" value="PRK09438.1"/>
    <property type="match status" value="1"/>
</dbReference>
<feature type="domain" description="Nudix hydrolase" evidence="4">
    <location>
        <begin position="5"/>
        <end position="144"/>
    </location>
</feature>
<dbReference type="GO" id="GO:0006167">
    <property type="term" value="P:AMP biosynthetic process"/>
    <property type="evidence" value="ECO:0007669"/>
    <property type="project" value="TreeGrafter"/>
</dbReference>
<dbReference type="GO" id="GO:0006754">
    <property type="term" value="P:ATP biosynthetic process"/>
    <property type="evidence" value="ECO:0007669"/>
    <property type="project" value="TreeGrafter"/>
</dbReference>
<feature type="binding site" evidence="2">
    <location>
        <position position="7"/>
    </location>
    <ligand>
        <name>substrate</name>
    </ligand>
</feature>
<feature type="binding site" evidence="3">
    <location>
        <position position="115"/>
    </location>
    <ligand>
        <name>Mg(2+)</name>
        <dbReference type="ChEBI" id="CHEBI:18420"/>
    </ligand>
</feature>
<dbReference type="PROSITE" id="PS00893">
    <property type="entry name" value="NUDIX_BOX"/>
    <property type="match status" value="1"/>
</dbReference>
<feature type="binding site" evidence="3">
    <location>
        <position position="59"/>
    </location>
    <ligand>
        <name>Mg(2+)</name>
        <dbReference type="ChEBI" id="CHEBI:18420"/>
    </ligand>
</feature>
<evidence type="ECO:0000256" key="1">
    <source>
        <dbReference type="ARBA" id="ARBA00022801"/>
    </source>
</evidence>
<evidence type="ECO:0000256" key="3">
    <source>
        <dbReference type="PIRSR" id="PIRSR603564-2"/>
    </source>
</evidence>
<feature type="binding site" evidence="2">
    <location>
        <position position="39"/>
    </location>
    <ligand>
        <name>substrate</name>
    </ligand>
</feature>
<comment type="cofactor">
    <cofactor evidence="3">
        <name>Mg(2+)</name>
        <dbReference type="ChEBI" id="CHEBI:18420"/>
    </cofactor>
    <text evidence="3">Binds 1 Mg(2+) ion per subunit.</text>
</comment>